<evidence type="ECO:0000256" key="8">
    <source>
        <dbReference type="ARBA" id="ARBA00023157"/>
    </source>
</evidence>
<organism evidence="17 18">
    <name type="scientific">Puccinia triticina</name>
    <dbReference type="NCBI Taxonomy" id="208348"/>
    <lineage>
        <taxon>Eukaryota</taxon>
        <taxon>Fungi</taxon>
        <taxon>Dikarya</taxon>
        <taxon>Basidiomycota</taxon>
        <taxon>Pucciniomycotina</taxon>
        <taxon>Pucciniomycetes</taxon>
        <taxon>Pucciniales</taxon>
        <taxon>Pucciniaceae</taxon>
        <taxon>Puccinia</taxon>
    </lineage>
</organism>
<evidence type="ECO:0000256" key="10">
    <source>
        <dbReference type="ARBA" id="ARBA00023239"/>
    </source>
</evidence>
<keyword evidence="18" id="KW-1185">Reference proteome</keyword>
<dbReference type="GeneID" id="77811357"/>
<evidence type="ECO:0000256" key="1">
    <source>
        <dbReference type="ARBA" id="ARBA00000695"/>
    </source>
</evidence>
<dbReference type="InterPro" id="IPR012334">
    <property type="entry name" value="Pectin_lyas_fold"/>
</dbReference>
<keyword evidence="5" id="KW-0479">Metal-binding</keyword>
<feature type="chain" id="PRO_5046015491" description="Pectate lyase domain-containing protein" evidence="15">
    <location>
        <begin position="22"/>
        <end position="302"/>
    </location>
</feature>
<evidence type="ECO:0000256" key="11">
    <source>
        <dbReference type="ARBA" id="ARBA00036818"/>
    </source>
</evidence>
<keyword evidence="9" id="KW-0325">Glycoprotein</keyword>
<evidence type="ECO:0000313" key="18">
    <source>
        <dbReference type="Proteomes" id="UP001164743"/>
    </source>
</evidence>
<evidence type="ECO:0000256" key="3">
    <source>
        <dbReference type="ARBA" id="ARBA00005220"/>
    </source>
</evidence>
<feature type="signal peptide" evidence="15">
    <location>
        <begin position="1"/>
        <end position="21"/>
    </location>
</feature>
<keyword evidence="6 15" id="KW-0732">Signal</keyword>
<dbReference type="Pfam" id="PF00544">
    <property type="entry name" value="Pectate_lyase_4"/>
    <property type="match status" value="1"/>
</dbReference>
<evidence type="ECO:0000256" key="4">
    <source>
        <dbReference type="ARBA" id="ARBA00010980"/>
    </source>
</evidence>
<evidence type="ECO:0000256" key="6">
    <source>
        <dbReference type="ARBA" id="ARBA00022729"/>
    </source>
</evidence>
<evidence type="ECO:0000256" key="12">
    <source>
        <dbReference type="ARBA" id="ARBA00037631"/>
    </source>
</evidence>
<evidence type="ECO:0000256" key="14">
    <source>
        <dbReference type="SAM" id="MobiDB-lite"/>
    </source>
</evidence>
<feature type="compositionally biased region" description="Polar residues" evidence="14">
    <location>
        <begin position="40"/>
        <end position="52"/>
    </location>
</feature>
<dbReference type="PRINTS" id="PR00807">
    <property type="entry name" value="AMBALLERGEN"/>
</dbReference>
<keyword evidence="13" id="KW-0119">Carbohydrate metabolism</keyword>
<reference evidence="17" key="1">
    <citation type="submission" date="2022-10" db="EMBL/GenBank/DDBJ databases">
        <title>Puccinia triticina Genome sequencing and assembly.</title>
        <authorList>
            <person name="Li C."/>
        </authorList>
    </citation>
    <scope>NUCLEOTIDE SEQUENCE</scope>
    <source>
        <strain evidence="17">Pt15</strain>
    </source>
</reference>
<feature type="region of interest" description="Disordered" evidence="14">
    <location>
        <begin position="283"/>
        <end position="302"/>
    </location>
</feature>
<comment type="subcellular location">
    <subcellularLocation>
        <location evidence="13">Secreted</location>
    </subcellularLocation>
</comment>
<comment type="catalytic activity">
    <reaction evidence="11">
        <text>Eliminative cleavage of (1-&gt;4)-alpha-D-galacturonan methyl ester to give oligosaccharides with 4-deoxy-6-O-methyl-alpha-D-galact-4-enuronosyl groups at their non-reducing ends.</text>
        <dbReference type="EC" id="4.2.2.10"/>
    </reaction>
</comment>
<keyword evidence="7" id="KW-0106">Calcium</keyword>
<dbReference type="Proteomes" id="UP001164743">
    <property type="component" value="Chromosome 6A"/>
</dbReference>
<name>A0ABY7CPN4_9BASI</name>
<accession>A0ABY7CPN4</accession>
<comment type="pathway">
    <text evidence="3">Glycan metabolism; pectin degradation; 2-dehydro-3-deoxy-D-gluconate from pectin: step 2/5.</text>
</comment>
<evidence type="ECO:0000256" key="2">
    <source>
        <dbReference type="ARBA" id="ARBA00001913"/>
    </source>
</evidence>
<evidence type="ECO:0000256" key="9">
    <source>
        <dbReference type="ARBA" id="ARBA00023180"/>
    </source>
</evidence>
<evidence type="ECO:0000313" key="17">
    <source>
        <dbReference type="EMBL" id="WAQ86096.1"/>
    </source>
</evidence>
<feature type="region of interest" description="Disordered" evidence="14">
    <location>
        <begin position="24"/>
        <end position="99"/>
    </location>
</feature>
<keyword evidence="13" id="KW-0624">Polysaccharide degradation</keyword>
<evidence type="ECO:0000256" key="15">
    <source>
        <dbReference type="SAM" id="SignalP"/>
    </source>
</evidence>
<dbReference type="PANTHER" id="PTHR31683:SF67">
    <property type="entry name" value="PECTIN LYASE F-RELATED"/>
    <property type="match status" value="1"/>
</dbReference>
<dbReference type="PANTHER" id="PTHR31683">
    <property type="entry name" value="PECTATE LYASE 18-RELATED"/>
    <property type="match status" value="1"/>
</dbReference>
<comment type="cofactor">
    <cofactor evidence="2">
        <name>Ca(2+)</name>
        <dbReference type="ChEBI" id="CHEBI:29108"/>
    </cofactor>
</comment>
<keyword evidence="8" id="KW-1015">Disulfide bond</keyword>
<dbReference type="SMART" id="SM00656">
    <property type="entry name" value="Amb_all"/>
    <property type="match status" value="1"/>
</dbReference>
<evidence type="ECO:0000256" key="13">
    <source>
        <dbReference type="RuleBase" id="RU361173"/>
    </source>
</evidence>
<dbReference type="EMBL" id="CP110426">
    <property type="protein sequence ID" value="WAQ86096.1"/>
    <property type="molecule type" value="Genomic_DNA"/>
</dbReference>
<comment type="function">
    <text evidence="12">Pectinolytic enzymes consist of four classes of enzymes: pectin lyase, polygalacturonase, pectin methylesterase and rhamnogalacturonase. Among pectinolytic enzymes, pectin lyase is the most important in depolymerization of pectin, since it cleaves internal glycosidic bonds of highly methylated pectins.</text>
</comment>
<comment type="similarity">
    <text evidence="4 13">Belongs to the polysaccharide lyase 1 family.</text>
</comment>
<evidence type="ECO:0000256" key="5">
    <source>
        <dbReference type="ARBA" id="ARBA00022723"/>
    </source>
</evidence>
<keyword evidence="10 13" id="KW-0456">Lyase</keyword>
<dbReference type="SUPFAM" id="SSF51126">
    <property type="entry name" value="Pectin lyase-like"/>
    <property type="match status" value="1"/>
</dbReference>
<feature type="domain" description="Pectate lyase" evidence="16">
    <location>
        <begin position="121"/>
        <end position="298"/>
    </location>
</feature>
<proteinExistence type="inferred from homology"/>
<dbReference type="InterPro" id="IPR045032">
    <property type="entry name" value="PEL"/>
</dbReference>
<comment type="catalytic activity">
    <reaction evidence="1">
        <text>Eliminative cleavage of (1-&gt;4)-alpha-D-galacturonan to give oligosaccharides with 4-deoxy-alpha-D-galact-4-enuronosyl groups at their non-reducing ends.</text>
        <dbReference type="EC" id="4.2.2.2"/>
    </reaction>
</comment>
<protein>
    <recommendedName>
        <fullName evidence="16">Pectate lyase domain-containing protein</fullName>
    </recommendedName>
</protein>
<keyword evidence="13" id="KW-0964">Secreted</keyword>
<evidence type="ECO:0000259" key="16">
    <source>
        <dbReference type="SMART" id="SM00656"/>
    </source>
</evidence>
<gene>
    <name evidence="17" type="ORF">PtA15_6A726</name>
</gene>
<evidence type="ECO:0000256" key="7">
    <source>
        <dbReference type="ARBA" id="ARBA00022837"/>
    </source>
</evidence>
<dbReference type="RefSeq" id="XP_053021651.1">
    <property type="nucleotide sequence ID" value="XM_053170462.1"/>
</dbReference>
<dbReference type="InterPro" id="IPR018082">
    <property type="entry name" value="AmbAllergen"/>
</dbReference>
<dbReference type="InterPro" id="IPR011050">
    <property type="entry name" value="Pectin_lyase_fold/virulence"/>
</dbReference>
<sequence>MVGSLALVFLGLQVLSIVVNAASKSTETSTLHRNMDPRSPQGTTKPSGSNQKRPPSPDPRPSTTEGGTPINPPSNGKPVPFGFGSKVTGGGNAAPQTPRDTAELQAWLTDKVPRVILIRKTYDFTLPSRNITAPAYTIDNHCSTQVSLQASGLEPIKVASHKTLLGVGATAIIKGKGLALNKVQNVIIQNVHITWLNPSVVWGGDALSFNGASNIWIDHCSFSNIGRQMIVSGGKSSATEANTGITISNNLFSGKTKWSSKCNDRHYWNALFSGPNDQITMARKKKSTNRRFRESKGPTALL</sequence>
<dbReference type="InterPro" id="IPR002022">
    <property type="entry name" value="Pec_lyase"/>
</dbReference>
<dbReference type="Gene3D" id="2.160.20.10">
    <property type="entry name" value="Single-stranded right-handed beta-helix, Pectin lyase-like"/>
    <property type="match status" value="1"/>
</dbReference>